<dbReference type="Proteomes" id="UP000236291">
    <property type="component" value="Unassembled WGS sequence"/>
</dbReference>
<dbReference type="AlphaFoldDB" id="A0A2K3K9W2"/>
<dbReference type="EMBL" id="ASHM01089337">
    <property type="protein sequence ID" value="PNX63052.1"/>
    <property type="molecule type" value="Genomic_DNA"/>
</dbReference>
<name>A0A2K3K9W2_TRIPR</name>
<evidence type="ECO:0000313" key="2">
    <source>
        <dbReference type="Proteomes" id="UP000236291"/>
    </source>
</evidence>
<reference evidence="1 2" key="2">
    <citation type="journal article" date="2017" name="Front. Plant Sci.">
        <title>Gene Classification and Mining of Molecular Markers Useful in Red Clover (Trifolium pratense) Breeding.</title>
        <authorList>
            <person name="Istvanek J."/>
            <person name="Dluhosova J."/>
            <person name="Dluhos P."/>
            <person name="Patkova L."/>
            <person name="Nedelnik J."/>
            <person name="Repkova J."/>
        </authorList>
    </citation>
    <scope>NUCLEOTIDE SEQUENCE [LARGE SCALE GENOMIC DNA]</scope>
    <source>
        <strain evidence="2">cv. Tatra</strain>
        <tissue evidence="1">Young leaves</tissue>
    </source>
</reference>
<comment type="caution">
    <text evidence="1">The sequence shown here is derived from an EMBL/GenBank/DDBJ whole genome shotgun (WGS) entry which is preliminary data.</text>
</comment>
<organism evidence="1 2">
    <name type="scientific">Trifolium pratense</name>
    <name type="common">Red clover</name>
    <dbReference type="NCBI Taxonomy" id="57577"/>
    <lineage>
        <taxon>Eukaryota</taxon>
        <taxon>Viridiplantae</taxon>
        <taxon>Streptophyta</taxon>
        <taxon>Embryophyta</taxon>
        <taxon>Tracheophyta</taxon>
        <taxon>Spermatophyta</taxon>
        <taxon>Magnoliopsida</taxon>
        <taxon>eudicotyledons</taxon>
        <taxon>Gunneridae</taxon>
        <taxon>Pentapetalae</taxon>
        <taxon>rosids</taxon>
        <taxon>fabids</taxon>
        <taxon>Fabales</taxon>
        <taxon>Fabaceae</taxon>
        <taxon>Papilionoideae</taxon>
        <taxon>50 kb inversion clade</taxon>
        <taxon>NPAAA clade</taxon>
        <taxon>Hologalegina</taxon>
        <taxon>IRL clade</taxon>
        <taxon>Trifolieae</taxon>
        <taxon>Trifolium</taxon>
    </lineage>
</organism>
<accession>A0A2K3K9W2</accession>
<feature type="non-terminal residue" evidence="1">
    <location>
        <position position="1"/>
    </location>
</feature>
<evidence type="ECO:0000313" key="1">
    <source>
        <dbReference type="EMBL" id="PNX63052.1"/>
    </source>
</evidence>
<protein>
    <submittedName>
        <fullName evidence="1">Uncharacterized protein</fullName>
    </submittedName>
</protein>
<gene>
    <name evidence="1" type="ORF">L195_g053315</name>
</gene>
<reference evidence="1 2" key="1">
    <citation type="journal article" date="2014" name="Am. J. Bot.">
        <title>Genome assembly and annotation for red clover (Trifolium pratense; Fabaceae).</title>
        <authorList>
            <person name="Istvanek J."/>
            <person name="Jaros M."/>
            <person name="Krenek A."/>
            <person name="Repkova J."/>
        </authorList>
    </citation>
    <scope>NUCLEOTIDE SEQUENCE [LARGE SCALE GENOMIC DNA]</scope>
    <source>
        <strain evidence="2">cv. Tatra</strain>
        <tissue evidence="1">Young leaves</tissue>
    </source>
</reference>
<proteinExistence type="predicted"/>
<sequence length="31" mass="3391">RCSNSIQYHLVGSYNVACHLGGQALAGWKEQ</sequence>